<reference evidence="2 3" key="1">
    <citation type="submission" date="2015-12" db="EMBL/GenBank/DDBJ databases">
        <title>Bacillus cereus Group isolate.</title>
        <authorList>
            <person name="Kovac J."/>
        </authorList>
    </citation>
    <scope>NUCLEOTIDE SEQUENCE [LARGE SCALE GENOMIC DNA]</scope>
    <source>
        <strain evidence="2 3">FSL K6-0073</strain>
    </source>
</reference>
<keyword evidence="1" id="KW-0175">Coiled coil</keyword>
<organism evidence="2 3">
    <name type="scientific">Bacillus cereus</name>
    <dbReference type="NCBI Taxonomy" id="1396"/>
    <lineage>
        <taxon>Bacteria</taxon>
        <taxon>Bacillati</taxon>
        <taxon>Bacillota</taxon>
        <taxon>Bacilli</taxon>
        <taxon>Bacillales</taxon>
        <taxon>Bacillaceae</taxon>
        <taxon>Bacillus</taxon>
        <taxon>Bacillus cereus group</taxon>
    </lineage>
</organism>
<dbReference type="Proteomes" id="UP000075476">
    <property type="component" value="Unassembled WGS sequence"/>
</dbReference>
<proteinExistence type="predicted"/>
<comment type="caution">
    <text evidence="2">The sequence shown here is derived from an EMBL/GenBank/DDBJ whole genome shotgun (WGS) entry which is preliminary data.</text>
</comment>
<gene>
    <name evidence="2" type="ORF">AT268_31955</name>
</gene>
<evidence type="ECO:0000256" key="1">
    <source>
        <dbReference type="SAM" id="Coils"/>
    </source>
</evidence>
<evidence type="ECO:0000313" key="3">
    <source>
        <dbReference type="Proteomes" id="UP000075476"/>
    </source>
</evidence>
<dbReference type="RefSeq" id="WP_061662457.1">
    <property type="nucleotide sequence ID" value="NZ_LOMO01000001.1"/>
</dbReference>
<dbReference type="AlphaFoldDB" id="A0A9X0MJQ1"/>
<name>A0A9X0MJQ1_BACCE</name>
<sequence>MIPFNLKKDDYKNHPLDGKYGTIITNSIYANCPVTIVDNHEEVINGKYTKTPALCLLHLSEDVRQYMSLRLFDDFLYKSFVFDKSFYRIYEYKKETLSDEKIIEILKNVFYLIQPTLQSHSLVGSKSKQLEDDPNYYEGYYVLNDEEEYTILKCRDSYKFYKGRKTYYPNWENTQDEDLLYEGLINFDIYKISIEVEQLRGRIVRYTNQILDDEHDDSIQKYKDLKKQLEASLKEVVNL</sequence>
<dbReference type="EMBL" id="LOMO01000001">
    <property type="protein sequence ID" value="KXY51118.1"/>
    <property type="molecule type" value="Genomic_DNA"/>
</dbReference>
<protein>
    <submittedName>
        <fullName evidence="2">Uncharacterized protein</fullName>
    </submittedName>
</protein>
<feature type="coiled-coil region" evidence="1">
    <location>
        <begin position="208"/>
        <end position="239"/>
    </location>
</feature>
<accession>A0A9X0MJQ1</accession>
<evidence type="ECO:0000313" key="2">
    <source>
        <dbReference type="EMBL" id="KXY51118.1"/>
    </source>
</evidence>